<sequence length="71" mass="7325">MVPMLMLGLLLGFLAGYFLLWWGALVVLAVMGTAAAMVVAGRSRDGATGVVAGVLMGYLGILLVALFRGVL</sequence>
<dbReference type="AlphaFoldDB" id="A0A345YTB3"/>
<feature type="transmembrane region" description="Helical" evidence="1">
    <location>
        <begin position="46"/>
        <end position="67"/>
    </location>
</feature>
<keyword evidence="1" id="KW-1133">Transmembrane helix</keyword>
<dbReference type="Proteomes" id="UP000254236">
    <property type="component" value="Chromosome"/>
</dbReference>
<evidence type="ECO:0000313" key="5">
    <source>
        <dbReference type="Proteomes" id="UP000282185"/>
    </source>
</evidence>
<reference evidence="2 4" key="1">
    <citation type="submission" date="2018-07" db="EMBL/GenBank/DDBJ databases">
        <title>Brachybacterium saurashtrense DSM 23186 genome sequence.</title>
        <authorList>
            <person name="Guo L."/>
        </authorList>
    </citation>
    <scope>NUCLEOTIDE SEQUENCE [LARGE SCALE GENOMIC DNA]</scope>
    <source>
        <strain evidence="2 4">DSM 23186</strain>
    </source>
</reference>
<dbReference type="Proteomes" id="UP000282185">
    <property type="component" value="Unassembled WGS sequence"/>
</dbReference>
<dbReference type="EMBL" id="CP031356">
    <property type="protein sequence ID" value="AXK47165.1"/>
    <property type="molecule type" value="Genomic_DNA"/>
</dbReference>
<accession>A0A345YTB3</accession>
<keyword evidence="1" id="KW-0472">Membrane</keyword>
<proteinExistence type="predicted"/>
<name>A0A345YTB3_9MICO</name>
<keyword evidence="1" id="KW-0812">Transmembrane</keyword>
<evidence type="ECO:0000256" key="1">
    <source>
        <dbReference type="SAM" id="Phobius"/>
    </source>
</evidence>
<evidence type="ECO:0000313" key="3">
    <source>
        <dbReference type="EMBL" id="RRR21787.1"/>
    </source>
</evidence>
<evidence type="ECO:0000313" key="2">
    <source>
        <dbReference type="EMBL" id="AXK47165.1"/>
    </source>
</evidence>
<gene>
    <name evidence="2" type="ORF">DWV08_04540</name>
    <name evidence="3" type="ORF">DXU92_13115</name>
</gene>
<evidence type="ECO:0008006" key="6">
    <source>
        <dbReference type="Google" id="ProtNLM"/>
    </source>
</evidence>
<protein>
    <recommendedName>
        <fullName evidence="6">DUF4190 domain-containing protein</fullName>
    </recommendedName>
</protein>
<keyword evidence="4" id="KW-1185">Reference proteome</keyword>
<reference evidence="3 5" key="2">
    <citation type="submission" date="2018-08" db="EMBL/GenBank/DDBJ databases">
        <title>Brachybacterium saurashtrense DSM 23186.</title>
        <authorList>
            <person name="Li Y."/>
        </authorList>
    </citation>
    <scope>NUCLEOTIDE SEQUENCE [LARGE SCALE GENOMIC DNA]</scope>
    <source>
        <strain evidence="3 5">DSM 23186</strain>
    </source>
</reference>
<dbReference type="KEGG" id="bsau:DWV08_04540"/>
<dbReference type="EMBL" id="QSWH01000006">
    <property type="protein sequence ID" value="RRR21787.1"/>
    <property type="molecule type" value="Genomic_DNA"/>
</dbReference>
<evidence type="ECO:0000313" key="4">
    <source>
        <dbReference type="Proteomes" id="UP000254236"/>
    </source>
</evidence>
<organism evidence="3 5">
    <name type="scientific">Brachybacterium saurashtrense</name>
    <dbReference type="NCBI Taxonomy" id="556288"/>
    <lineage>
        <taxon>Bacteria</taxon>
        <taxon>Bacillati</taxon>
        <taxon>Actinomycetota</taxon>
        <taxon>Actinomycetes</taxon>
        <taxon>Micrococcales</taxon>
        <taxon>Dermabacteraceae</taxon>
        <taxon>Brachybacterium</taxon>
    </lineage>
</organism>